<protein>
    <recommendedName>
        <fullName evidence="4">Transmembrane protein</fullName>
    </recommendedName>
</protein>
<keyword evidence="3" id="KW-1185">Reference proteome</keyword>
<sequence length="120" mass="12839">MGLITKKHTVDTVYVISGLLLTAALCIILFLPLIGVPSTIPAILVVALVLGLWVVLILFPTTDAVAAPTCELPQWNEEVEQATQVAHVTAVDFPAFNYDATPVDAVERYEAEPVEGPEAV</sequence>
<feature type="transmembrane region" description="Helical" evidence="1">
    <location>
        <begin position="12"/>
        <end position="34"/>
    </location>
</feature>
<evidence type="ECO:0000256" key="1">
    <source>
        <dbReference type="SAM" id="Phobius"/>
    </source>
</evidence>
<proteinExistence type="predicted"/>
<evidence type="ECO:0000313" key="2">
    <source>
        <dbReference type="EMBL" id="KAG9395770.1"/>
    </source>
</evidence>
<evidence type="ECO:0000313" key="3">
    <source>
        <dbReference type="Proteomes" id="UP000717585"/>
    </source>
</evidence>
<gene>
    <name evidence="2" type="ORF">J8273_2682</name>
</gene>
<name>A0A8J6EAZ2_9EUKA</name>
<accession>A0A8J6EAZ2</accession>
<dbReference type="AlphaFoldDB" id="A0A8J6EAZ2"/>
<keyword evidence="1" id="KW-0472">Membrane</keyword>
<comment type="caution">
    <text evidence="2">The sequence shown here is derived from an EMBL/GenBank/DDBJ whole genome shotgun (WGS) entry which is preliminary data.</text>
</comment>
<keyword evidence="1" id="KW-0812">Transmembrane</keyword>
<dbReference type="EMBL" id="JAHDYR010000008">
    <property type="protein sequence ID" value="KAG9395770.1"/>
    <property type="molecule type" value="Genomic_DNA"/>
</dbReference>
<feature type="transmembrane region" description="Helical" evidence="1">
    <location>
        <begin position="40"/>
        <end position="59"/>
    </location>
</feature>
<keyword evidence="1" id="KW-1133">Transmembrane helix</keyword>
<reference evidence="2" key="1">
    <citation type="submission" date="2021-05" db="EMBL/GenBank/DDBJ databases">
        <title>A free-living protist that lacks canonical eukaryotic 1 DNA replication and segregation systems.</title>
        <authorList>
            <person name="Salas-Leiva D.E."/>
            <person name="Tromer E.C."/>
            <person name="Curtis B.A."/>
            <person name="Jerlstrom-Hultqvist J."/>
            <person name="Kolisko M."/>
            <person name="Yi Z."/>
            <person name="Salas-Leiva J.S."/>
            <person name="Gallot-Lavallee L."/>
            <person name="Kops G.J.P.L."/>
            <person name="Archibald J.M."/>
            <person name="Simpson A.G.B."/>
            <person name="Roger A.J."/>
        </authorList>
    </citation>
    <scope>NUCLEOTIDE SEQUENCE</scope>
    <source>
        <strain evidence="2">BICM</strain>
    </source>
</reference>
<organism evidence="2 3">
    <name type="scientific">Carpediemonas membranifera</name>
    <dbReference type="NCBI Taxonomy" id="201153"/>
    <lineage>
        <taxon>Eukaryota</taxon>
        <taxon>Metamonada</taxon>
        <taxon>Carpediemonas-like organisms</taxon>
        <taxon>Carpediemonas</taxon>
    </lineage>
</organism>
<dbReference type="Proteomes" id="UP000717585">
    <property type="component" value="Unassembled WGS sequence"/>
</dbReference>
<evidence type="ECO:0008006" key="4">
    <source>
        <dbReference type="Google" id="ProtNLM"/>
    </source>
</evidence>